<dbReference type="Pfam" id="PF13518">
    <property type="entry name" value="HTH_28"/>
    <property type="match status" value="2"/>
</dbReference>
<gene>
    <name evidence="10" type="ORF">DNH61_03870</name>
    <name evidence="9" type="ORF">DNH61_14775</name>
    <name evidence="8" type="ORF">DNH61_16080</name>
    <name evidence="7" type="ORF">DNH61_16175</name>
    <name evidence="6" type="ORF">DNH61_16395</name>
    <name evidence="4" type="ORF">DNH61_17530</name>
    <name evidence="5" type="ORF">DNH61_17675</name>
    <name evidence="3" type="ORF">DNH61_19035</name>
</gene>
<organism evidence="4 11">
    <name type="scientific">Paenibacillus sambharensis</name>
    <dbReference type="NCBI Taxonomy" id="1803190"/>
    <lineage>
        <taxon>Bacteria</taxon>
        <taxon>Bacillati</taxon>
        <taxon>Bacillota</taxon>
        <taxon>Bacilli</taxon>
        <taxon>Bacillales</taxon>
        <taxon>Paenibacillaceae</taxon>
        <taxon>Paenibacillus</taxon>
    </lineage>
</organism>
<dbReference type="InterPro" id="IPR012337">
    <property type="entry name" value="RNaseH-like_sf"/>
</dbReference>
<dbReference type="PROSITE" id="PS50994">
    <property type="entry name" value="INTEGRASE"/>
    <property type="match status" value="1"/>
</dbReference>
<name>A0A2W1L6S2_9BACL</name>
<evidence type="ECO:0000313" key="8">
    <source>
        <dbReference type="EMBL" id="PZD94812.1"/>
    </source>
</evidence>
<evidence type="ECO:0000256" key="1">
    <source>
        <dbReference type="ARBA" id="ARBA00002286"/>
    </source>
</evidence>
<dbReference type="GO" id="GO:0015074">
    <property type="term" value="P:DNA integration"/>
    <property type="evidence" value="ECO:0007669"/>
    <property type="project" value="InterPro"/>
</dbReference>
<dbReference type="PANTHER" id="PTHR46889:SF5">
    <property type="entry name" value="INTEGRASE PROTEIN"/>
    <property type="match status" value="1"/>
</dbReference>
<dbReference type="EMBL" id="QKRB01000030">
    <property type="protein sequence ID" value="PZD97219.1"/>
    <property type="molecule type" value="Genomic_DNA"/>
</dbReference>
<dbReference type="GO" id="GO:0043565">
    <property type="term" value="F:sequence-specific DNA binding"/>
    <property type="evidence" value="ECO:0007669"/>
    <property type="project" value="InterPro"/>
</dbReference>
<dbReference type="InterPro" id="IPR055247">
    <property type="entry name" value="InsJ-like_HTH"/>
</dbReference>
<dbReference type="OrthoDB" id="9781005at2"/>
<evidence type="ECO:0000313" key="10">
    <source>
        <dbReference type="EMBL" id="PZD97219.1"/>
    </source>
</evidence>
<dbReference type="Pfam" id="PF00665">
    <property type="entry name" value="rve"/>
    <property type="match status" value="1"/>
</dbReference>
<dbReference type="Proteomes" id="UP000249522">
    <property type="component" value="Unassembled WGS sequence"/>
</dbReference>
<dbReference type="EMBL" id="QKRB01000049">
    <property type="protein sequence ID" value="PZD94812.1"/>
    <property type="molecule type" value="Genomic_DNA"/>
</dbReference>
<comment type="caution">
    <text evidence="4">The sequence shown here is derived from an EMBL/GenBank/DDBJ whole genome shotgun (WGS) entry which is preliminary data.</text>
</comment>
<dbReference type="EMBL" id="QKRB01000051">
    <property type="protein sequence ID" value="PZD94547.1"/>
    <property type="molecule type" value="Genomic_DNA"/>
</dbReference>
<dbReference type="RefSeq" id="WP_111145361.1">
    <property type="nucleotide sequence ID" value="NZ_QKRB01000030.1"/>
</dbReference>
<dbReference type="PANTHER" id="PTHR46889">
    <property type="entry name" value="TRANSPOSASE INSF FOR INSERTION SEQUENCE IS3B-RELATED"/>
    <property type="match status" value="1"/>
</dbReference>
<dbReference type="EMBL" id="QKRB01000045">
    <property type="protein sequence ID" value="PZD95146.1"/>
    <property type="molecule type" value="Genomic_DNA"/>
</dbReference>
<dbReference type="Pfam" id="PF13276">
    <property type="entry name" value="HTH_21"/>
    <property type="match status" value="1"/>
</dbReference>
<dbReference type="Pfam" id="PF13333">
    <property type="entry name" value="rve_2"/>
    <property type="match status" value="1"/>
</dbReference>
<dbReference type="SUPFAM" id="SSF48295">
    <property type="entry name" value="TrpR-like"/>
    <property type="match status" value="3"/>
</dbReference>
<dbReference type="EMBL" id="QKRB01000050">
    <property type="protein sequence ID" value="PZD94768.1"/>
    <property type="molecule type" value="Genomic_DNA"/>
</dbReference>
<dbReference type="EMBL" id="QKRB01000052">
    <property type="protein sequence ID" value="PZD94519.1"/>
    <property type="molecule type" value="Genomic_DNA"/>
</dbReference>
<dbReference type="InterPro" id="IPR050900">
    <property type="entry name" value="Transposase_IS3/IS150/IS904"/>
</dbReference>
<dbReference type="GO" id="GO:0004803">
    <property type="term" value="F:transposase activity"/>
    <property type="evidence" value="ECO:0007669"/>
    <property type="project" value="InterPro"/>
</dbReference>
<dbReference type="InterPro" id="IPR036397">
    <property type="entry name" value="RNaseH_sf"/>
</dbReference>
<dbReference type="GO" id="GO:0006313">
    <property type="term" value="P:DNA transposition"/>
    <property type="evidence" value="ECO:0007669"/>
    <property type="project" value="InterPro"/>
</dbReference>
<dbReference type="InterPro" id="IPR010921">
    <property type="entry name" value="Trp_repressor/repl_initiator"/>
</dbReference>
<reference evidence="4 11" key="1">
    <citation type="submission" date="2018-06" db="EMBL/GenBank/DDBJ databases">
        <title>Paenibacillus imtechensis sp. nov.</title>
        <authorList>
            <person name="Pinnaka A.K."/>
            <person name="Singh H."/>
            <person name="Kaur M."/>
        </authorList>
    </citation>
    <scope>NUCLEOTIDE SEQUENCE [LARGE SCALE GENOMIC DNA]</scope>
    <source>
        <strain evidence="4 11">SMB1</strain>
    </source>
</reference>
<dbReference type="InterPro" id="IPR036388">
    <property type="entry name" value="WH-like_DNA-bd_sf"/>
</dbReference>
<evidence type="ECO:0000313" key="4">
    <source>
        <dbReference type="EMBL" id="PZD94519.1"/>
    </source>
</evidence>
<keyword evidence="11" id="KW-1185">Reference proteome</keyword>
<evidence type="ECO:0000313" key="9">
    <source>
        <dbReference type="EMBL" id="PZD95146.1"/>
    </source>
</evidence>
<evidence type="ECO:0000259" key="2">
    <source>
        <dbReference type="PROSITE" id="PS50994"/>
    </source>
</evidence>
<evidence type="ECO:0000313" key="3">
    <source>
        <dbReference type="EMBL" id="PZD94488.1"/>
    </source>
</evidence>
<protein>
    <submittedName>
        <fullName evidence="4">IS3 family transposase</fullName>
    </submittedName>
</protein>
<proteinExistence type="predicted"/>
<dbReference type="InterPro" id="IPR025948">
    <property type="entry name" value="HTH-like_dom"/>
</dbReference>
<dbReference type="Gene3D" id="3.30.420.10">
    <property type="entry name" value="Ribonuclease H-like superfamily/Ribonuclease H"/>
    <property type="match status" value="1"/>
</dbReference>
<evidence type="ECO:0000313" key="11">
    <source>
        <dbReference type="Proteomes" id="UP000249522"/>
    </source>
</evidence>
<evidence type="ECO:0000313" key="5">
    <source>
        <dbReference type="EMBL" id="PZD94544.1"/>
    </source>
</evidence>
<feature type="domain" description="Integrase catalytic" evidence="2">
    <location>
        <begin position="356"/>
        <end position="518"/>
    </location>
</feature>
<sequence length="518" mass="60553">MPRNKLNALEKLAILQEIEAGHIGVRATVKKYGIAMSTLANWQRRYRLYGTEGLEVRKHNRSYSEELKHQAVKDYLEGKLSQNQVIDKYGIACRALLFNWIKKYTGHSSLKACTGGTTAMTKGRKTTWQERIDIVLYCLANGQDYTKTAMQFQVSYQQVYGWVRKYAEGGQDALQDGRGRAKAPEELTEVDEQKYAMKKLEYEIERLRAEKCFLKKVTGVRKEVSLSQHRQENIYLAIQAVQRTESMTIQLLCGVAGIPRSSYYKWLNRTPSSRELENRKLTEMMMSMYEKVEGTFGYRQLTLHMRREWQHPINHKRVQRLMRIKRIQSVIRRKKKKYERSTPQQVAENVLNRKFQAEAPNEKWVTDVTEFKYGNSQKAYLSAILDLHDKSIVSYVLGHSNNNPLVFQTLDLALQAAPNSKPLIHSDRGYQYTSLRFKEMLDKANMTQSMSRVGRCIDNGPMESFWGTLKCEKYYLHTYRTYEELKKDIDDYIHFYNNERLQAKLNGLSPIEFRTKAV</sequence>
<dbReference type="SUPFAM" id="SSF53098">
    <property type="entry name" value="Ribonuclease H-like"/>
    <property type="match status" value="1"/>
</dbReference>
<dbReference type="EMBL" id="QKRB01000052">
    <property type="protein sequence ID" value="PZD94544.1"/>
    <property type="molecule type" value="Genomic_DNA"/>
</dbReference>
<dbReference type="AlphaFoldDB" id="A0A2W1L6S2"/>
<dbReference type="InterPro" id="IPR001584">
    <property type="entry name" value="Integrase_cat-core"/>
</dbReference>
<dbReference type="Gene3D" id="1.10.10.10">
    <property type="entry name" value="Winged helix-like DNA-binding domain superfamily/Winged helix DNA-binding domain"/>
    <property type="match status" value="1"/>
</dbReference>
<dbReference type="NCBIfam" id="NF033516">
    <property type="entry name" value="transpos_IS3"/>
    <property type="match status" value="1"/>
</dbReference>
<dbReference type="InterPro" id="IPR048020">
    <property type="entry name" value="Transpos_IS3"/>
</dbReference>
<evidence type="ECO:0000313" key="6">
    <source>
        <dbReference type="EMBL" id="PZD94547.1"/>
    </source>
</evidence>
<comment type="function">
    <text evidence="1">Involved in the transposition of the insertion sequence.</text>
</comment>
<evidence type="ECO:0000313" key="7">
    <source>
        <dbReference type="EMBL" id="PZD94768.1"/>
    </source>
</evidence>
<accession>A0A2W1L6S2</accession>
<dbReference type="EMBL" id="QKRB01000053">
    <property type="protein sequence ID" value="PZD94488.1"/>
    <property type="molecule type" value="Genomic_DNA"/>
</dbReference>